<comment type="caution">
    <text evidence="2">The sequence shown here is derived from an EMBL/GenBank/DDBJ whole genome shotgun (WGS) entry which is preliminary data.</text>
</comment>
<evidence type="ECO:0000256" key="1">
    <source>
        <dbReference type="SAM" id="SignalP"/>
    </source>
</evidence>
<protein>
    <submittedName>
        <fullName evidence="2">Uncharacterized protein</fullName>
    </submittedName>
</protein>
<proteinExistence type="predicted"/>
<dbReference type="AlphaFoldDB" id="A0A8J2HR35"/>
<sequence>MFQSNYLLGLLFVISVVRATPVTINSGKLFYQLRIFLDDDNQNGDVVYVFNIYSVRNMKTKEIAKMIDQKPLEKVSAKFDPIGTFMVADPEGNEPFTLEDFGDFIEQWGATVEKLNEGKELTVIEVKFDPNWEDYDEILDIEELMRALRAEGIIMTVTQDKDNIIFEIELDATIKDPEDQPFTLKELAEYFRDEGLNVEAVGYDGVIKTVRITFGLPEQSTEQEDYQVTEKHDRQLVTPKTVDAPQKKDDRPYKIDNSMDNAIDRSFDKKMERKEEHYDDKFNMVNFITRTRKRRSADACGTAECQVGNLIKEIVNKYELAN</sequence>
<dbReference type="EMBL" id="CAJNRD030001124">
    <property type="protein sequence ID" value="CAG5109078.1"/>
    <property type="molecule type" value="Genomic_DNA"/>
</dbReference>
<evidence type="ECO:0000313" key="3">
    <source>
        <dbReference type="Proteomes" id="UP000786811"/>
    </source>
</evidence>
<dbReference type="OrthoDB" id="7668692at2759"/>
<accession>A0A8J2HR35</accession>
<name>A0A8J2HR35_COTCN</name>
<keyword evidence="1" id="KW-0732">Signal</keyword>
<feature type="chain" id="PRO_5035205576" evidence="1">
    <location>
        <begin position="20"/>
        <end position="322"/>
    </location>
</feature>
<evidence type="ECO:0000313" key="2">
    <source>
        <dbReference type="EMBL" id="CAG5109078.1"/>
    </source>
</evidence>
<keyword evidence="3" id="KW-1185">Reference proteome</keyword>
<gene>
    <name evidence="2" type="ORF">HICCMSTLAB_LOCUS13714</name>
</gene>
<organism evidence="2 3">
    <name type="scientific">Cotesia congregata</name>
    <name type="common">Parasitoid wasp</name>
    <name type="synonym">Apanteles congregatus</name>
    <dbReference type="NCBI Taxonomy" id="51543"/>
    <lineage>
        <taxon>Eukaryota</taxon>
        <taxon>Metazoa</taxon>
        <taxon>Ecdysozoa</taxon>
        <taxon>Arthropoda</taxon>
        <taxon>Hexapoda</taxon>
        <taxon>Insecta</taxon>
        <taxon>Pterygota</taxon>
        <taxon>Neoptera</taxon>
        <taxon>Endopterygota</taxon>
        <taxon>Hymenoptera</taxon>
        <taxon>Apocrita</taxon>
        <taxon>Ichneumonoidea</taxon>
        <taxon>Braconidae</taxon>
        <taxon>Microgastrinae</taxon>
        <taxon>Cotesia</taxon>
    </lineage>
</organism>
<feature type="signal peptide" evidence="1">
    <location>
        <begin position="1"/>
        <end position="19"/>
    </location>
</feature>
<dbReference type="Proteomes" id="UP000786811">
    <property type="component" value="Unassembled WGS sequence"/>
</dbReference>
<reference evidence="2" key="1">
    <citation type="submission" date="2021-04" db="EMBL/GenBank/DDBJ databases">
        <authorList>
            <person name="Chebbi M.A.C M."/>
        </authorList>
    </citation>
    <scope>NUCLEOTIDE SEQUENCE</scope>
</reference>